<evidence type="ECO:0008006" key="3">
    <source>
        <dbReference type="Google" id="ProtNLM"/>
    </source>
</evidence>
<protein>
    <recommendedName>
        <fullName evidence="3">SnoaL-like domain-containing protein</fullName>
    </recommendedName>
</protein>
<dbReference type="EMBL" id="JAUZMY010000005">
    <property type="protein sequence ID" value="MEE2036997.1"/>
    <property type="molecule type" value="Genomic_DNA"/>
</dbReference>
<dbReference type="RefSeq" id="WP_330090794.1">
    <property type="nucleotide sequence ID" value="NZ_JAUZMY010000005.1"/>
</dbReference>
<keyword evidence="2" id="KW-1185">Reference proteome</keyword>
<reference evidence="1 2" key="1">
    <citation type="submission" date="2023-08" db="EMBL/GenBank/DDBJ databases">
        <authorList>
            <person name="Girao M."/>
            <person name="Carvalho M.F."/>
        </authorList>
    </citation>
    <scope>NUCLEOTIDE SEQUENCE [LARGE SCALE GENOMIC DNA]</scope>
    <source>
        <strain evidence="1 2">CT-R113</strain>
    </source>
</reference>
<sequence length="147" mass="16427">MAVSQQSIEAHLRAYGAAQATLDAERTASLWGLPGMILGDDFVGALDSREEMARGLRGGHPLLRRLGLARVAHELVERVDLTDRLVRVRVRWLFFDTVGDLLTDGLYEYLLREDAEGLRVYVAIPLDEREKMADLLRRKGIDPAEAG</sequence>
<dbReference type="Proteomes" id="UP001356095">
    <property type="component" value="Unassembled WGS sequence"/>
</dbReference>
<comment type="caution">
    <text evidence="1">The sequence shown here is derived from an EMBL/GenBank/DDBJ whole genome shotgun (WGS) entry which is preliminary data.</text>
</comment>
<accession>A0ABU7K4N2</accession>
<evidence type="ECO:0000313" key="2">
    <source>
        <dbReference type="Proteomes" id="UP001356095"/>
    </source>
</evidence>
<organism evidence="1 2">
    <name type="scientific">Nocardiopsis codii</name>
    <dbReference type="NCBI Taxonomy" id="3065942"/>
    <lineage>
        <taxon>Bacteria</taxon>
        <taxon>Bacillati</taxon>
        <taxon>Actinomycetota</taxon>
        <taxon>Actinomycetes</taxon>
        <taxon>Streptosporangiales</taxon>
        <taxon>Nocardiopsidaceae</taxon>
        <taxon>Nocardiopsis</taxon>
    </lineage>
</organism>
<proteinExistence type="predicted"/>
<name>A0ABU7K4N2_9ACTN</name>
<evidence type="ECO:0000313" key="1">
    <source>
        <dbReference type="EMBL" id="MEE2036997.1"/>
    </source>
</evidence>
<gene>
    <name evidence="1" type="ORF">Q8791_07165</name>
</gene>